<dbReference type="KEGG" id="kbs:EPA93_12845"/>
<keyword evidence="2" id="KW-0813">Transport</keyword>
<dbReference type="InterPro" id="IPR020846">
    <property type="entry name" value="MFS_dom"/>
</dbReference>
<evidence type="ECO:0000256" key="3">
    <source>
        <dbReference type="ARBA" id="ARBA00022475"/>
    </source>
</evidence>
<feature type="transmembrane region" description="Helical" evidence="7">
    <location>
        <begin position="138"/>
        <end position="161"/>
    </location>
</feature>
<proteinExistence type="predicted"/>
<evidence type="ECO:0000259" key="8">
    <source>
        <dbReference type="PROSITE" id="PS50850"/>
    </source>
</evidence>
<dbReference type="PROSITE" id="PS50850">
    <property type="entry name" value="MFS"/>
    <property type="match status" value="1"/>
</dbReference>
<keyword evidence="3" id="KW-1003">Cell membrane</keyword>
<dbReference type="AlphaFoldDB" id="A0A4P6JNI7"/>
<evidence type="ECO:0000256" key="4">
    <source>
        <dbReference type="ARBA" id="ARBA00022692"/>
    </source>
</evidence>
<feature type="transmembrane region" description="Helical" evidence="7">
    <location>
        <begin position="79"/>
        <end position="98"/>
    </location>
</feature>
<evidence type="ECO:0000256" key="7">
    <source>
        <dbReference type="SAM" id="Phobius"/>
    </source>
</evidence>
<feature type="transmembrane region" description="Helical" evidence="7">
    <location>
        <begin position="249"/>
        <end position="269"/>
    </location>
</feature>
<evidence type="ECO:0000313" key="10">
    <source>
        <dbReference type="Proteomes" id="UP000290365"/>
    </source>
</evidence>
<feature type="transmembrane region" description="Helical" evidence="7">
    <location>
        <begin position="16"/>
        <end position="39"/>
    </location>
</feature>
<dbReference type="PANTHER" id="PTHR23517:SF2">
    <property type="entry name" value="MULTIDRUG RESISTANCE PROTEIN MDTH"/>
    <property type="match status" value="1"/>
</dbReference>
<evidence type="ECO:0000256" key="5">
    <source>
        <dbReference type="ARBA" id="ARBA00022989"/>
    </source>
</evidence>
<dbReference type="Gene3D" id="1.20.1250.20">
    <property type="entry name" value="MFS general substrate transporter like domains"/>
    <property type="match status" value="1"/>
</dbReference>
<keyword evidence="5 7" id="KW-1133">Transmembrane helix</keyword>
<feature type="transmembrane region" description="Helical" evidence="7">
    <location>
        <begin position="51"/>
        <end position="72"/>
    </location>
</feature>
<dbReference type="InterPro" id="IPR011701">
    <property type="entry name" value="MFS"/>
</dbReference>
<dbReference type="Pfam" id="PF07690">
    <property type="entry name" value="MFS_1"/>
    <property type="match status" value="1"/>
</dbReference>
<dbReference type="InterPro" id="IPR036259">
    <property type="entry name" value="MFS_trans_sf"/>
</dbReference>
<feature type="transmembrane region" description="Helical" evidence="7">
    <location>
        <begin position="307"/>
        <end position="324"/>
    </location>
</feature>
<keyword evidence="6 7" id="KW-0472">Membrane</keyword>
<accession>A0A4P6JNI7</accession>
<dbReference type="GO" id="GO:0022857">
    <property type="term" value="F:transmembrane transporter activity"/>
    <property type="evidence" value="ECO:0007669"/>
    <property type="project" value="InterPro"/>
</dbReference>
<keyword evidence="10" id="KW-1185">Reference proteome</keyword>
<feature type="transmembrane region" description="Helical" evidence="7">
    <location>
        <begin position="345"/>
        <end position="368"/>
    </location>
</feature>
<dbReference type="GO" id="GO:0005886">
    <property type="term" value="C:plasma membrane"/>
    <property type="evidence" value="ECO:0007669"/>
    <property type="project" value="UniProtKB-SubCell"/>
</dbReference>
<feature type="transmembrane region" description="Helical" evidence="7">
    <location>
        <begin position="374"/>
        <end position="393"/>
    </location>
</feature>
<evidence type="ECO:0000256" key="6">
    <source>
        <dbReference type="ARBA" id="ARBA00023136"/>
    </source>
</evidence>
<gene>
    <name evidence="9" type="ORF">EPA93_12845</name>
</gene>
<comment type="subcellular location">
    <subcellularLocation>
        <location evidence="1">Cell membrane</location>
        <topology evidence="1">Multi-pass membrane protein</topology>
    </subcellularLocation>
</comment>
<organism evidence="9 10">
    <name type="scientific">Ktedonosporobacter rubrisoli</name>
    <dbReference type="NCBI Taxonomy" id="2509675"/>
    <lineage>
        <taxon>Bacteria</taxon>
        <taxon>Bacillati</taxon>
        <taxon>Chloroflexota</taxon>
        <taxon>Ktedonobacteria</taxon>
        <taxon>Ktedonobacterales</taxon>
        <taxon>Ktedonosporobacteraceae</taxon>
        <taxon>Ktedonosporobacter</taxon>
    </lineage>
</organism>
<evidence type="ECO:0000256" key="2">
    <source>
        <dbReference type="ARBA" id="ARBA00022448"/>
    </source>
</evidence>
<protein>
    <submittedName>
        <fullName evidence="9">MFS transporter</fullName>
    </submittedName>
</protein>
<feature type="domain" description="Major facilitator superfamily (MFS) profile" evidence="8">
    <location>
        <begin position="1"/>
        <end position="397"/>
    </location>
</feature>
<dbReference type="OrthoDB" id="146345at2"/>
<sequence>MIAKHLGLPRTKGAEGFLAAIIIDALGSGLFVPFSLLYFHVAASLPLVNVGFALSTAAICTIPIVFLAGLLVDRFSARHIVIAAQVLQGCGVLGYLLVNNIFSLVVYASLALIGQRLFWSSYFVLIADLATKEERDRWYGLAGAAQSIGIGVGGLASGFLVASSGLIGYHLIVGVDALSFFLAALLLLFSLRKPGRQSSSQPQSTGYRLVLQDWPFLALTATNIIFAIGSMLLGIGIPLHLEALKVPVWVVGAIFAFNTVLLATIQTLIVRLLEPYRRTRILMLAGVLWSGWCLLCTLALAIPSVVLIPYLFGITCIYSLAELMHAPTSNALAAAASPEALRGRYLALFQFAWSIASILTPGLFTLLFAMNTSLPWLSAALLLLVASFALFLLERRLPTHAVRPSAMSADQERVG</sequence>
<evidence type="ECO:0000313" key="9">
    <source>
        <dbReference type="EMBL" id="QBD76844.1"/>
    </source>
</evidence>
<dbReference type="Proteomes" id="UP000290365">
    <property type="component" value="Chromosome"/>
</dbReference>
<reference evidence="9 10" key="1">
    <citation type="submission" date="2019-01" db="EMBL/GenBank/DDBJ databases">
        <title>Ktedonosporobacter rubrisoli SCAWS-G2.</title>
        <authorList>
            <person name="Huang Y."/>
            <person name="Yan B."/>
        </authorList>
    </citation>
    <scope>NUCLEOTIDE SEQUENCE [LARGE SCALE GENOMIC DNA]</scope>
    <source>
        <strain evidence="9 10">SCAWS-G2</strain>
    </source>
</reference>
<feature type="transmembrane region" description="Helical" evidence="7">
    <location>
        <begin position="167"/>
        <end position="189"/>
    </location>
</feature>
<feature type="transmembrane region" description="Helical" evidence="7">
    <location>
        <begin position="104"/>
        <end position="126"/>
    </location>
</feature>
<name>A0A4P6JNI7_KTERU</name>
<dbReference type="EMBL" id="CP035758">
    <property type="protein sequence ID" value="QBD76844.1"/>
    <property type="molecule type" value="Genomic_DNA"/>
</dbReference>
<dbReference type="InterPro" id="IPR050171">
    <property type="entry name" value="MFS_Transporters"/>
</dbReference>
<evidence type="ECO:0000256" key="1">
    <source>
        <dbReference type="ARBA" id="ARBA00004651"/>
    </source>
</evidence>
<dbReference type="RefSeq" id="WP_129887908.1">
    <property type="nucleotide sequence ID" value="NZ_CP035758.1"/>
</dbReference>
<keyword evidence="4 7" id="KW-0812">Transmembrane</keyword>
<feature type="transmembrane region" description="Helical" evidence="7">
    <location>
        <begin position="281"/>
        <end position="301"/>
    </location>
</feature>
<dbReference type="PANTHER" id="PTHR23517">
    <property type="entry name" value="RESISTANCE PROTEIN MDTM, PUTATIVE-RELATED-RELATED"/>
    <property type="match status" value="1"/>
</dbReference>
<dbReference type="SUPFAM" id="SSF103473">
    <property type="entry name" value="MFS general substrate transporter"/>
    <property type="match status" value="1"/>
</dbReference>
<feature type="transmembrane region" description="Helical" evidence="7">
    <location>
        <begin position="216"/>
        <end position="237"/>
    </location>
</feature>